<evidence type="ECO:0000256" key="1">
    <source>
        <dbReference type="SAM" id="Phobius"/>
    </source>
</evidence>
<keyword evidence="3" id="KW-1185">Reference proteome</keyword>
<evidence type="ECO:0000313" key="2">
    <source>
        <dbReference type="EMBL" id="PSL54879.1"/>
    </source>
</evidence>
<keyword evidence="1" id="KW-1133">Transmembrane helix</keyword>
<protein>
    <recommendedName>
        <fullName evidence="4">5-bromo-4-chloroindolyl phosphate hydrolysis protein</fullName>
    </recommendedName>
</protein>
<keyword evidence="1" id="KW-0812">Transmembrane</keyword>
<gene>
    <name evidence="2" type="ORF">B0I31_106399</name>
</gene>
<dbReference type="OrthoDB" id="3696936at2"/>
<accession>A0A2P8I8S9</accession>
<name>A0A2P8I8S9_SACCR</name>
<dbReference type="Proteomes" id="UP000241118">
    <property type="component" value="Unassembled WGS sequence"/>
</dbReference>
<comment type="caution">
    <text evidence="2">The sequence shown here is derived from an EMBL/GenBank/DDBJ whole genome shotgun (WGS) entry which is preliminary data.</text>
</comment>
<keyword evidence="1" id="KW-0472">Membrane</keyword>
<dbReference type="RefSeq" id="WP_106616893.1">
    <property type="nucleotide sequence ID" value="NZ_PYAX01000006.1"/>
</dbReference>
<organism evidence="2 3">
    <name type="scientific">Saccharothrix carnea</name>
    <dbReference type="NCBI Taxonomy" id="1280637"/>
    <lineage>
        <taxon>Bacteria</taxon>
        <taxon>Bacillati</taxon>
        <taxon>Actinomycetota</taxon>
        <taxon>Actinomycetes</taxon>
        <taxon>Pseudonocardiales</taxon>
        <taxon>Pseudonocardiaceae</taxon>
        <taxon>Saccharothrix</taxon>
    </lineage>
</organism>
<feature type="transmembrane region" description="Helical" evidence="1">
    <location>
        <begin position="7"/>
        <end position="26"/>
    </location>
</feature>
<dbReference type="EMBL" id="PYAX01000006">
    <property type="protein sequence ID" value="PSL54879.1"/>
    <property type="molecule type" value="Genomic_DNA"/>
</dbReference>
<reference evidence="2 3" key="1">
    <citation type="submission" date="2018-03" db="EMBL/GenBank/DDBJ databases">
        <title>Genomic Encyclopedia of Type Strains, Phase III (KMG-III): the genomes of soil and plant-associated and newly described type strains.</title>
        <authorList>
            <person name="Whitman W."/>
        </authorList>
    </citation>
    <scope>NUCLEOTIDE SEQUENCE [LARGE SCALE GENOMIC DNA]</scope>
    <source>
        <strain evidence="2 3">CGMCC 4.7097</strain>
    </source>
</reference>
<evidence type="ECO:0000313" key="3">
    <source>
        <dbReference type="Proteomes" id="UP000241118"/>
    </source>
</evidence>
<dbReference type="AlphaFoldDB" id="A0A2P8I8S9"/>
<evidence type="ECO:0008006" key="4">
    <source>
        <dbReference type="Google" id="ProtNLM"/>
    </source>
</evidence>
<proteinExistence type="predicted"/>
<sequence length="208" mass="22282">MGRSALWGLLIGTALMTILIMFGLAVPSSDDDGDTMWAAAFVASGIVGVVMGGIPGTLIGLVVGAVRRRRPAIAPPPMPMPFPPPLPPPPLNDRWSAMVGRCELAVRRVHAAVATVPASPAREWLERIAARFAAELPDVRRLADLGRALDADHQHPVTDRLSAAVRDFTSFEDEVGRAALRLLNQTTLDAVRTDLEVLEQQLPHLGSP</sequence>
<feature type="transmembrane region" description="Helical" evidence="1">
    <location>
        <begin position="38"/>
        <end position="63"/>
    </location>
</feature>